<name>W6U559_ECHGR</name>
<reference evidence="1 2" key="1">
    <citation type="journal article" date="2013" name="Nat. Genet.">
        <title>The genome of the hydatid tapeworm Echinococcus granulosus.</title>
        <authorList>
            <person name="Zheng H."/>
            <person name="Zhang W."/>
            <person name="Zhang L."/>
            <person name="Zhang Z."/>
            <person name="Li J."/>
            <person name="Lu G."/>
            <person name="Zhu Y."/>
            <person name="Wang Y."/>
            <person name="Huang Y."/>
            <person name="Liu J."/>
            <person name="Kang H."/>
            <person name="Chen J."/>
            <person name="Wang L."/>
            <person name="Chen A."/>
            <person name="Yu S."/>
            <person name="Gao Z."/>
            <person name="Jin L."/>
            <person name="Gu W."/>
            <person name="Wang Z."/>
            <person name="Zhao L."/>
            <person name="Shi B."/>
            <person name="Wen H."/>
            <person name="Lin R."/>
            <person name="Jones M.K."/>
            <person name="Brejova B."/>
            <person name="Vinar T."/>
            <person name="Zhao G."/>
            <person name="McManus D.P."/>
            <person name="Chen Z."/>
            <person name="Zhou Y."/>
            <person name="Wang S."/>
        </authorList>
    </citation>
    <scope>NUCLEOTIDE SEQUENCE [LARGE SCALE GENOMIC DNA]</scope>
</reference>
<accession>W6U559</accession>
<evidence type="ECO:0000313" key="1">
    <source>
        <dbReference type="EMBL" id="EUB55686.1"/>
    </source>
</evidence>
<gene>
    <name evidence="1" type="ORF">EGR_09446</name>
</gene>
<protein>
    <submittedName>
        <fullName evidence="1">Uncharacterized protein</fullName>
    </submittedName>
</protein>
<proteinExistence type="predicted"/>
<organism evidence="1 2">
    <name type="scientific">Echinococcus granulosus</name>
    <name type="common">Hydatid tapeworm</name>
    <dbReference type="NCBI Taxonomy" id="6210"/>
    <lineage>
        <taxon>Eukaryota</taxon>
        <taxon>Metazoa</taxon>
        <taxon>Spiralia</taxon>
        <taxon>Lophotrochozoa</taxon>
        <taxon>Platyhelminthes</taxon>
        <taxon>Cestoda</taxon>
        <taxon>Eucestoda</taxon>
        <taxon>Cyclophyllidea</taxon>
        <taxon>Taeniidae</taxon>
        <taxon>Echinococcus</taxon>
        <taxon>Echinococcus granulosus group</taxon>
    </lineage>
</organism>
<sequence>MRDIQSRPVLLRFQKEKNCLQGVESAFIFYKGLYFLNSSEYHPSLGCHKSFLNFAHFMNTKLIFHTFIKLKEHFFHGTKSFESKALLTSTNQFVAKMSTSNDRIDSSEEVDTHEVFLVYIHEKRENNDPPKFKQKQMVTNKSGWATNFLLSAPASLKKFCFLKFDLQQLFKF</sequence>
<comment type="caution">
    <text evidence="1">The sequence shown here is derived from an EMBL/GenBank/DDBJ whole genome shotgun (WGS) entry which is preliminary data.</text>
</comment>
<dbReference type="KEGG" id="egl:EGR_09446"/>
<dbReference type="AlphaFoldDB" id="W6U559"/>
<keyword evidence="2" id="KW-1185">Reference proteome</keyword>
<dbReference type="EMBL" id="APAU02000148">
    <property type="protein sequence ID" value="EUB55686.1"/>
    <property type="molecule type" value="Genomic_DNA"/>
</dbReference>
<dbReference type="CTD" id="36345161"/>
<dbReference type="Proteomes" id="UP000019149">
    <property type="component" value="Unassembled WGS sequence"/>
</dbReference>
<evidence type="ECO:0000313" key="2">
    <source>
        <dbReference type="Proteomes" id="UP000019149"/>
    </source>
</evidence>
<dbReference type="RefSeq" id="XP_024346882.1">
    <property type="nucleotide sequence ID" value="XM_024498695.1"/>
</dbReference>
<dbReference type="GeneID" id="36345161"/>